<evidence type="ECO:0000256" key="1">
    <source>
        <dbReference type="ARBA" id="ARBA00007913"/>
    </source>
</evidence>
<evidence type="ECO:0000259" key="7">
    <source>
        <dbReference type="Pfam" id="PF13086"/>
    </source>
</evidence>
<dbReference type="Proteomes" id="UP000199598">
    <property type="component" value="Unassembled WGS sequence"/>
</dbReference>
<protein>
    <submittedName>
        <fullName evidence="9">AAA domain-containing protein</fullName>
    </submittedName>
</protein>
<dbReference type="InterPro" id="IPR047187">
    <property type="entry name" value="SF1_C_Upf1"/>
</dbReference>
<dbReference type="Pfam" id="PF13087">
    <property type="entry name" value="AAA_12"/>
    <property type="match status" value="1"/>
</dbReference>
<dbReference type="PANTHER" id="PTHR43788">
    <property type="entry name" value="DNA2/NAM7 HELICASE FAMILY MEMBER"/>
    <property type="match status" value="1"/>
</dbReference>
<comment type="similarity">
    <text evidence="1">Belongs to the DNA2/NAM7 helicase family.</text>
</comment>
<dbReference type="InterPro" id="IPR041677">
    <property type="entry name" value="DNA2/NAM7_AAA_11"/>
</dbReference>
<feature type="domain" description="DNA2/NAM7 helicase-like C-terminal" evidence="8">
    <location>
        <begin position="675"/>
        <end position="797"/>
    </location>
</feature>
<dbReference type="EMBL" id="FOSK01000024">
    <property type="protein sequence ID" value="SFL22866.1"/>
    <property type="molecule type" value="Genomic_DNA"/>
</dbReference>
<dbReference type="Pfam" id="PF13086">
    <property type="entry name" value="AAA_11"/>
    <property type="match status" value="1"/>
</dbReference>
<comment type="caution">
    <text evidence="9">The sequence shown here is derived from an EMBL/GenBank/DDBJ whole genome shotgun (WGS) entry which is preliminary data.</text>
</comment>
<dbReference type="InterPro" id="IPR027417">
    <property type="entry name" value="P-loop_NTPase"/>
</dbReference>
<keyword evidence="3" id="KW-0378">Hydrolase</keyword>
<dbReference type="PANTHER" id="PTHR43788:SF8">
    <property type="entry name" value="DNA-BINDING PROTEIN SMUBP-2"/>
    <property type="match status" value="1"/>
</dbReference>
<evidence type="ECO:0000256" key="3">
    <source>
        <dbReference type="ARBA" id="ARBA00022801"/>
    </source>
</evidence>
<dbReference type="Gene3D" id="3.40.50.300">
    <property type="entry name" value="P-loop containing nucleotide triphosphate hydrolases"/>
    <property type="match status" value="2"/>
</dbReference>
<keyword evidence="2" id="KW-0547">Nucleotide-binding</keyword>
<name>A0A1I4G1A3_9HYPH</name>
<dbReference type="RefSeq" id="WP_208860666.1">
    <property type="nucleotide sequence ID" value="NZ_FOSK01000024.1"/>
</dbReference>
<accession>A0A1I4G1A3</accession>
<keyword evidence="4" id="KW-0347">Helicase</keyword>
<keyword evidence="5" id="KW-0067">ATP-binding</keyword>
<feature type="coiled-coil region" evidence="6">
    <location>
        <begin position="378"/>
        <end position="412"/>
    </location>
</feature>
<evidence type="ECO:0000256" key="6">
    <source>
        <dbReference type="SAM" id="Coils"/>
    </source>
</evidence>
<feature type="domain" description="DNA2/NAM7 helicase helicase" evidence="7">
    <location>
        <begin position="512"/>
        <end position="571"/>
    </location>
</feature>
<dbReference type="CDD" id="cd18808">
    <property type="entry name" value="SF1_C_Upf1"/>
    <property type="match status" value="1"/>
</dbReference>
<reference evidence="9 10" key="1">
    <citation type="submission" date="2016-10" db="EMBL/GenBank/DDBJ databases">
        <authorList>
            <person name="Varghese N."/>
            <person name="Submissions S."/>
        </authorList>
    </citation>
    <scope>NUCLEOTIDE SEQUENCE [LARGE SCALE GENOMIC DNA]</scope>
    <source>
        <strain evidence="9 10">DSM 16392</strain>
    </source>
</reference>
<organism evidence="9 10">
    <name type="scientific">Pseudovibrio ascidiaceicola</name>
    <dbReference type="NCBI Taxonomy" id="285279"/>
    <lineage>
        <taxon>Bacteria</taxon>
        <taxon>Pseudomonadati</taxon>
        <taxon>Pseudomonadota</taxon>
        <taxon>Alphaproteobacteria</taxon>
        <taxon>Hyphomicrobiales</taxon>
        <taxon>Stappiaceae</taxon>
        <taxon>Pseudovibrio</taxon>
    </lineage>
</organism>
<evidence type="ECO:0000259" key="8">
    <source>
        <dbReference type="Pfam" id="PF13087"/>
    </source>
</evidence>
<evidence type="ECO:0000313" key="9">
    <source>
        <dbReference type="EMBL" id="SFL22866.1"/>
    </source>
</evidence>
<dbReference type="InterPro" id="IPR050534">
    <property type="entry name" value="Coronavir_polyprotein_1ab"/>
</dbReference>
<evidence type="ECO:0000256" key="5">
    <source>
        <dbReference type="ARBA" id="ARBA00022840"/>
    </source>
</evidence>
<dbReference type="InterPro" id="IPR041679">
    <property type="entry name" value="DNA2/NAM7-like_C"/>
</dbReference>
<evidence type="ECO:0000313" key="10">
    <source>
        <dbReference type="Proteomes" id="UP000199598"/>
    </source>
</evidence>
<keyword evidence="10" id="KW-1185">Reference proteome</keyword>
<evidence type="ECO:0000256" key="2">
    <source>
        <dbReference type="ARBA" id="ARBA00022741"/>
    </source>
</evidence>
<proteinExistence type="inferred from homology"/>
<keyword evidence="6" id="KW-0175">Coiled coil</keyword>
<evidence type="ECO:0000256" key="4">
    <source>
        <dbReference type="ARBA" id="ARBA00022806"/>
    </source>
</evidence>
<dbReference type="SUPFAM" id="SSF52540">
    <property type="entry name" value="P-loop containing nucleoside triphosphate hydrolases"/>
    <property type="match status" value="1"/>
</dbReference>
<gene>
    <name evidence="9" type="ORF">SAMN04488518_12413</name>
</gene>
<sequence length="814" mass="91182">MKAEHVDGRKDLLEDTDALQELLQPALTPTGRWASRGRFPLALLQQAAVNASSKQQLTTGILGVNGPPGTGKTTLLRDVVAARIIERAEVMCSFSSPESAFKPTNVKLQRNNAKVTLHELDARLKGFEMVVASSNNKAVENVSAELPSLNAVADDAPELRYFKTISDSILETETWGVISAVLGNKSNRYNFSQRFWRDPETGLSTYLNHASGVPQIINEEQEDGSVRRRYRKIIDLEQAPNNSREAKARWGQTRSRFKEAFDTFKQLQNELQKVHVQVSQLEKATRWLEENTPKISRIKSDFEELGKRYTEIDAQRERARELVTVSNGKKQDLYERRPGFFARLFRTQSFRDWASHFDKACSWLKDCECELAAIKKEAERYFDVLTEKKLRLEDAEKKFEEVLAAEVRLKQTVKAARERCAAIVPDEQFFSMPHEQLQTSSVWFDRLGSRMRDEIFEAAVSVHRAFIDCCADRLKQNLAIFIQNFGTRSLGSPAKDALLPDLWASFFLVVPVVSTTFASIDRMFTRLGTESLGWLLIDEAGQAVPQAAVGALMRSRQAVVVGDPLQIEPVVTLPNSLTEEICAYFAIDPLKFNAPEASVQTLADTASVYGARFPSGSGYRDVGAPLLVHRRCSSPMFEISNEIAYSNLMVQAKAGKPSETVLGRSSWIDVKGTATQDKWCVQEAKVLIEMLSKLRASGKNADIYVVTPFVIVQDNLRREILNSGVLQDWVEKPNSWVYEHVGTVHTVQGREAEIVFFVLGAQAQSQNGARAWAGGKPNLVNVAVTRAKGFLYVIGNRSLWKNAGVFATLDRHLP</sequence>